<evidence type="ECO:0000259" key="7">
    <source>
        <dbReference type="PROSITE" id="PS51194"/>
    </source>
</evidence>
<gene>
    <name evidence="8" type="ORF">Krac_10710</name>
</gene>
<dbReference type="GO" id="GO:0016787">
    <property type="term" value="F:hydrolase activity"/>
    <property type="evidence" value="ECO:0007669"/>
    <property type="project" value="UniProtKB-KW"/>
</dbReference>
<dbReference type="Gene3D" id="3.40.50.300">
    <property type="entry name" value="P-loop containing nucleotide triphosphate hydrolases"/>
    <property type="match status" value="2"/>
</dbReference>
<dbReference type="SMART" id="SM00487">
    <property type="entry name" value="DEXDc"/>
    <property type="match status" value="1"/>
</dbReference>
<dbReference type="EMBL" id="ADVG01000001">
    <property type="protein sequence ID" value="EFH89169.1"/>
    <property type="molecule type" value="Genomic_DNA"/>
</dbReference>
<dbReference type="Pfam" id="PF00271">
    <property type="entry name" value="Helicase_C"/>
    <property type="match status" value="1"/>
</dbReference>
<dbReference type="eggNOG" id="COG4581">
    <property type="taxonomic scope" value="Bacteria"/>
</dbReference>
<comment type="caution">
    <text evidence="8">The sequence shown here is derived from an EMBL/GenBank/DDBJ whole genome shotgun (WGS) entry which is preliminary data.</text>
</comment>
<evidence type="ECO:0000256" key="3">
    <source>
        <dbReference type="ARBA" id="ARBA00022806"/>
    </source>
</evidence>
<organism evidence="8 9">
    <name type="scientific">Ktedonobacter racemifer DSM 44963</name>
    <dbReference type="NCBI Taxonomy" id="485913"/>
    <lineage>
        <taxon>Bacteria</taxon>
        <taxon>Bacillati</taxon>
        <taxon>Chloroflexota</taxon>
        <taxon>Ktedonobacteria</taxon>
        <taxon>Ktedonobacterales</taxon>
        <taxon>Ktedonobacteraceae</taxon>
        <taxon>Ktedonobacter</taxon>
    </lineage>
</organism>
<evidence type="ECO:0000313" key="9">
    <source>
        <dbReference type="Proteomes" id="UP000004508"/>
    </source>
</evidence>
<dbReference type="GO" id="GO:0004386">
    <property type="term" value="F:helicase activity"/>
    <property type="evidence" value="ECO:0007669"/>
    <property type="project" value="UniProtKB-KW"/>
</dbReference>
<keyword evidence="2" id="KW-0378">Hydrolase</keyword>
<dbReference type="InterPro" id="IPR001650">
    <property type="entry name" value="Helicase_C-like"/>
</dbReference>
<dbReference type="AlphaFoldDB" id="D6TIB2"/>
<accession>D6TIB2</accession>
<dbReference type="GO" id="GO:0005524">
    <property type="term" value="F:ATP binding"/>
    <property type="evidence" value="ECO:0007669"/>
    <property type="project" value="UniProtKB-KW"/>
</dbReference>
<evidence type="ECO:0000256" key="4">
    <source>
        <dbReference type="ARBA" id="ARBA00022840"/>
    </source>
</evidence>
<dbReference type="InterPro" id="IPR027417">
    <property type="entry name" value="P-loop_NTPase"/>
</dbReference>
<reference evidence="8 9" key="1">
    <citation type="journal article" date="2011" name="Stand. Genomic Sci.">
        <title>Non-contiguous finished genome sequence and contextual data of the filamentous soil bacterium Ktedonobacter racemifer type strain (SOSP1-21).</title>
        <authorList>
            <person name="Chang Y.J."/>
            <person name="Land M."/>
            <person name="Hauser L."/>
            <person name="Chertkov O."/>
            <person name="Del Rio T.G."/>
            <person name="Nolan M."/>
            <person name="Copeland A."/>
            <person name="Tice H."/>
            <person name="Cheng J.F."/>
            <person name="Lucas S."/>
            <person name="Han C."/>
            <person name="Goodwin L."/>
            <person name="Pitluck S."/>
            <person name="Ivanova N."/>
            <person name="Ovchinikova G."/>
            <person name="Pati A."/>
            <person name="Chen A."/>
            <person name="Palaniappan K."/>
            <person name="Mavromatis K."/>
            <person name="Liolios K."/>
            <person name="Brettin T."/>
            <person name="Fiebig A."/>
            <person name="Rohde M."/>
            <person name="Abt B."/>
            <person name="Goker M."/>
            <person name="Detter J.C."/>
            <person name="Woyke T."/>
            <person name="Bristow J."/>
            <person name="Eisen J.A."/>
            <person name="Markowitz V."/>
            <person name="Hugenholtz P."/>
            <person name="Kyrpides N.C."/>
            <person name="Klenk H.P."/>
            <person name="Lapidus A."/>
        </authorList>
    </citation>
    <scope>NUCLEOTIDE SEQUENCE [LARGE SCALE GENOMIC DNA]</scope>
    <source>
        <strain evidence="9">DSM 44963</strain>
    </source>
</reference>
<dbReference type="PROSITE" id="PS51194">
    <property type="entry name" value="HELICASE_CTER"/>
    <property type="match status" value="1"/>
</dbReference>
<dbReference type="SUPFAM" id="SSF52540">
    <property type="entry name" value="P-loop containing nucleoside triphosphate hydrolases"/>
    <property type="match status" value="1"/>
</dbReference>
<dbReference type="PROSITE" id="PS51192">
    <property type="entry name" value="HELICASE_ATP_BIND_1"/>
    <property type="match status" value="1"/>
</dbReference>
<evidence type="ECO:0000256" key="1">
    <source>
        <dbReference type="ARBA" id="ARBA00022741"/>
    </source>
</evidence>
<evidence type="ECO:0000259" key="6">
    <source>
        <dbReference type="PROSITE" id="PS51192"/>
    </source>
</evidence>
<evidence type="ECO:0000256" key="5">
    <source>
        <dbReference type="SAM" id="Coils"/>
    </source>
</evidence>
<feature type="coiled-coil region" evidence="5">
    <location>
        <begin position="421"/>
        <end position="453"/>
    </location>
</feature>
<protein>
    <submittedName>
        <fullName evidence="8">Helicase domain protein</fullName>
    </submittedName>
</protein>
<sequence>MAKKPFSVDLLAELVKRVPEGYLEWWQIREQFDVEKMNGSWKSISKEASQRGVGCKGLTFFDASRVAWRDVCQKQKWARPQIPAITSGGTVAGPTIQELAQMRKHRIGKLTCPDEIQAILRLDRSDEGFLWLESFGDIPNYHSVLMRLQEQDILALSEKFVFDPLRVTINAKLTAFLTRRSQEEQDVSEAIATLTSHATGIFNEDQWNSLFNDRQRHWLNHQKQVGKISLTTPFPPREHWWMRRSDIDEKTALQYAKSQMKTLVQAREEQWKKLLDLCGEVIRPGAKGGKTNRMQVVSRSYRTQPAARRIGLPEKAFLAAIEQEIAPAFRDPDGRLRIPASTVDAIATHEELYEKIADFITLKTRDLAVACGVHRSSMYRRLQKLGTSTTRATWGEVRGRWELPATYVLYQKVLDGNWRAIQQARKAAEEERQQLLLAQKAREEAEKSALREQLIATFPDWRHEQRANQRIKVLLGEANSGKTRAALERLIAAGSGWYLAPLRLLAYEIYDALNRRGIACNLLTGEEEIVVRGAQITAATIEMFDARSGGGCVVIDEAHMLGDPDRGWAWTRALMEARAEEMLVLGPLAARPLVERLLYAVGQPFTFEQSSRLVPLRMATTPYKLRDLPARTVVVAFSRGMVLALKADLEQMGRKVSIVYGALPPEVRRRQADRFACGETEICVATDAIGMGLNLPADAVCFYETKKYDGKRVRPLTAMEVHQIGGRAGRFGLAEQGIITALNKVDLDFLRQQFEQTPSPIRQAYVAPSVSDLALLPGRLAARLRQWCELESIPASMRSFIKTADLGDRIELASMLQPEEEADLGLGAAVKLTHAPARPESRFYWRWCARALVKGDRLPSPPDPPKDLASSDDLVRAEQVIACADLYLWLARTPEFRPFGPCYGEVRRARYVLAERIDQALPSRLDTRKRCASCGRVLPLRHHYRLCENCYLDRGYDVYGL</sequence>
<dbReference type="InterPro" id="IPR050699">
    <property type="entry name" value="RNA-DNA_Helicase"/>
</dbReference>
<dbReference type="PANTHER" id="PTHR12131">
    <property type="entry name" value="ATP-DEPENDENT RNA AND DNA HELICASE"/>
    <property type="match status" value="1"/>
</dbReference>
<dbReference type="SMART" id="SM00490">
    <property type="entry name" value="HELICc"/>
    <property type="match status" value="1"/>
</dbReference>
<dbReference type="STRING" id="485913.Krac_10710"/>
<keyword evidence="9" id="KW-1185">Reference proteome</keyword>
<evidence type="ECO:0000313" key="8">
    <source>
        <dbReference type="EMBL" id="EFH89169.1"/>
    </source>
</evidence>
<feature type="domain" description="Helicase C-terminal" evidence="7">
    <location>
        <begin position="620"/>
        <end position="774"/>
    </location>
</feature>
<keyword evidence="5" id="KW-0175">Coiled coil</keyword>
<dbReference type="Pfam" id="PF22527">
    <property type="entry name" value="DEXQc_Suv3"/>
    <property type="match status" value="1"/>
</dbReference>
<dbReference type="Gene3D" id="1.20.272.40">
    <property type="match status" value="1"/>
</dbReference>
<proteinExistence type="predicted"/>
<dbReference type="InterPro" id="IPR055206">
    <property type="entry name" value="DEXQc_SUV3"/>
</dbReference>
<dbReference type="InParanoid" id="D6TIB2"/>
<dbReference type="InterPro" id="IPR014001">
    <property type="entry name" value="Helicase_ATP-bd"/>
</dbReference>
<dbReference type="OrthoDB" id="3229913at2"/>
<feature type="domain" description="Helicase ATP-binding" evidence="6">
    <location>
        <begin position="463"/>
        <end position="577"/>
    </location>
</feature>
<dbReference type="RefSeq" id="WP_007905580.1">
    <property type="nucleotide sequence ID" value="NZ_ADVG01000001.1"/>
</dbReference>
<dbReference type="Proteomes" id="UP000004508">
    <property type="component" value="Unassembled WGS sequence"/>
</dbReference>
<keyword evidence="1" id="KW-0547">Nucleotide-binding</keyword>
<keyword evidence="3 8" id="KW-0347">Helicase</keyword>
<name>D6TIB2_KTERA</name>
<dbReference type="PANTHER" id="PTHR12131:SF1">
    <property type="entry name" value="ATP-DEPENDENT RNA HELICASE SUPV3L1, MITOCHONDRIAL-RELATED"/>
    <property type="match status" value="1"/>
</dbReference>
<keyword evidence="4" id="KW-0067">ATP-binding</keyword>
<evidence type="ECO:0000256" key="2">
    <source>
        <dbReference type="ARBA" id="ARBA00022801"/>
    </source>
</evidence>